<dbReference type="RefSeq" id="WP_007203587.1">
    <property type="nucleotide sequence ID" value="NZ_AKKV01000042.1"/>
</dbReference>
<evidence type="ECO:0000313" key="3">
    <source>
        <dbReference type="EMBL" id="EIT83871.1"/>
    </source>
</evidence>
<accession>I8IWJ2</accession>
<dbReference type="PANTHER" id="PTHR12526">
    <property type="entry name" value="GLYCOSYLTRANSFERASE"/>
    <property type="match status" value="1"/>
</dbReference>
<dbReference type="SUPFAM" id="SSF53756">
    <property type="entry name" value="UDP-Glycosyltransferase/glycogen phosphorylase"/>
    <property type="match status" value="1"/>
</dbReference>
<dbReference type="PATRIC" id="fig|1196324.3.peg.3589"/>
<evidence type="ECO:0000259" key="1">
    <source>
        <dbReference type="Pfam" id="PF00534"/>
    </source>
</evidence>
<dbReference type="Pfam" id="PF00534">
    <property type="entry name" value="Glycos_transf_1"/>
    <property type="match status" value="1"/>
</dbReference>
<dbReference type="InterPro" id="IPR015397">
    <property type="entry name" value="Glyco_trans_A_1"/>
</dbReference>
<dbReference type="PANTHER" id="PTHR12526:SF630">
    <property type="entry name" value="GLYCOSYLTRANSFERASE"/>
    <property type="match status" value="1"/>
</dbReference>
<comment type="caution">
    <text evidence="3">The sequence shown here is derived from an EMBL/GenBank/DDBJ whole genome shotgun (WGS) entry which is preliminary data.</text>
</comment>
<dbReference type="Gene3D" id="3.40.50.2000">
    <property type="entry name" value="Glycogen Phosphorylase B"/>
    <property type="match status" value="2"/>
</dbReference>
<dbReference type="AlphaFoldDB" id="I8IWJ2"/>
<dbReference type="InterPro" id="IPR001296">
    <property type="entry name" value="Glyco_trans_1"/>
</dbReference>
<reference evidence="3 4" key="1">
    <citation type="journal article" date="2012" name="J. Bacteriol.">
        <title>Genome of Bacillus macauensis ZFHKF-1, a Long-Chain-Forming Bacterium.</title>
        <authorList>
            <person name="Cai L."/>
            <person name="Zhang T."/>
        </authorList>
    </citation>
    <scope>NUCLEOTIDE SEQUENCE [LARGE SCALE GENOMIC DNA]</scope>
    <source>
        <strain evidence="3 4">ZFHKF-1</strain>
    </source>
</reference>
<evidence type="ECO:0000259" key="2">
    <source>
        <dbReference type="Pfam" id="PF09318"/>
    </source>
</evidence>
<evidence type="ECO:0000313" key="4">
    <source>
        <dbReference type="Proteomes" id="UP000004080"/>
    </source>
</evidence>
<proteinExistence type="predicted"/>
<dbReference type="Proteomes" id="UP000004080">
    <property type="component" value="Unassembled WGS sequence"/>
</dbReference>
<dbReference type="EMBL" id="AKKV01000042">
    <property type="protein sequence ID" value="EIT83871.1"/>
    <property type="molecule type" value="Genomic_DNA"/>
</dbReference>
<feature type="domain" description="Glycosyl transferase family 1" evidence="1">
    <location>
        <begin position="324"/>
        <end position="484"/>
    </location>
</feature>
<protein>
    <submittedName>
        <fullName evidence="3">UDP-glucose:polyglycerol phosphate glucosyltransferase</fullName>
    </submittedName>
</protein>
<gene>
    <name evidence="3" type="ORF">A374_17589</name>
</gene>
<dbReference type="Pfam" id="PF09318">
    <property type="entry name" value="Glyco_trans_A_1"/>
    <property type="match status" value="1"/>
</dbReference>
<dbReference type="STRING" id="1196324.A374_17589"/>
<sequence length="516" mass="59060">MKRNETIFCMLNSLELQRGGMTKAAMMQASMFAELGYETFLISFKFNPHHTKIVQQLKQSGKLHRDVTVRSMYDELERASERDGGFREPKEIAIVQAMKENKRIVEAIPAKRSYRVFEEGVGKTYIRYADNEEDVLFIDHFIEGRYRTKREYYDEYGYVKRTTYMDYVTNKGRELVYQNKEGKPFLTKWINKETDEADKIYWFGEQNIQQVFKSDLDLKKHWLQSLISKYKNPVLLCDARAADPVLVNVAYEGAVKIWRLHSHHLQKEVPKTVFPKVKPTLDVIDTLDAALFLTAQQKNDVEALLGKPLPNASVIGNFIESPSPIVSDKDPNLAVIIGRFASGKRLDHAIKAFSLIVRDVPRARLELWGYGEEEKALKQLIKKEGLTEHVTIKGFTSDPQTIYQKALFSILASKSEGFPLSILESMGNGTPVVSYDIQYGPAEMMTDETGILVPNGDIKALAAAMKEMYSRPEKAMAFGERAAERVRTMYSREQHVEAWEQIIQTAVARKNKAFHS</sequence>
<name>I8IWJ2_9BACL</name>
<feature type="domain" description="Glycosyl transferase 1" evidence="2">
    <location>
        <begin position="14"/>
        <end position="195"/>
    </location>
</feature>
<organism evidence="3 4">
    <name type="scientific">Fictibacillus macauensis ZFHKF-1</name>
    <dbReference type="NCBI Taxonomy" id="1196324"/>
    <lineage>
        <taxon>Bacteria</taxon>
        <taxon>Bacillati</taxon>
        <taxon>Bacillota</taxon>
        <taxon>Bacilli</taxon>
        <taxon>Bacillales</taxon>
        <taxon>Fictibacillaceae</taxon>
        <taxon>Fictibacillus</taxon>
    </lineage>
</organism>
<keyword evidence="3" id="KW-0808">Transferase</keyword>
<dbReference type="GO" id="GO:0016757">
    <property type="term" value="F:glycosyltransferase activity"/>
    <property type="evidence" value="ECO:0007669"/>
    <property type="project" value="InterPro"/>
</dbReference>
<dbReference type="eggNOG" id="COG0438">
    <property type="taxonomic scope" value="Bacteria"/>
</dbReference>
<keyword evidence="4" id="KW-1185">Reference proteome</keyword>